<evidence type="ECO:0000259" key="5">
    <source>
        <dbReference type="PROSITE" id="PS51782"/>
    </source>
</evidence>
<feature type="domain" description="LysM" evidence="5">
    <location>
        <begin position="221"/>
        <end position="266"/>
    </location>
</feature>
<keyword evidence="2" id="KW-0843">Virulence</keyword>
<feature type="compositionally biased region" description="Low complexity" evidence="3">
    <location>
        <begin position="328"/>
        <end position="344"/>
    </location>
</feature>
<feature type="signal peptide" evidence="4">
    <location>
        <begin position="1"/>
        <end position="22"/>
    </location>
</feature>
<feature type="region of interest" description="Disordered" evidence="3">
    <location>
        <begin position="193"/>
        <end position="216"/>
    </location>
</feature>
<dbReference type="PANTHER" id="PTHR34997:SF1">
    <property type="entry name" value="PEPTIDOGLYCAN-BINDING LYSIN DOMAIN"/>
    <property type="match status" value="1"/>
</dbReference>
<dbReference type="InterPro" id="IPR018392">
    <property type="entry name" value="LysM"/>
</dbReference>
<dbReference type="Pfam" id="PF01476">
    <property type="entry name" value="LysM"/>
    <property type="match status" value="3"/>
</dbReference>
<dbReference type="PROSITE" id="PS51782">
    <property type="entry name" value="LYSM"/>
    <property type="match status" value="3"/>
</dbReference>
<evidence type="ECO:0000313" key="7">
    <source>
        <dbReference type="Proteomes" id="UP001150942"/>
    </source>
</evidence>
<evidence type="ECO:0000256" key="1">
    <source>
        <dbReference type="ARBA" id="ARBA00022669"/>
    </source>
</evidence>
<reference evidence="6" key="1">
    <citation type="submission" date="2022-11" db="EMBL/GenBank/DDBJ databases">
        <authorList>
            <person name="Petersen C."/>
        </authorList>
    </citation>
    <scope>NUCLEOTIDE SEQUENCE</scope>
    <source>
        <strain evidence="6">IBT 20477</strain>
    </source>
</reference>
<proteinExistence type="predicted"/>
<protein>
    <recommendedName>
        <fullName evidence="5">LysM domain-containing protein</fullName>
    </recommendedName>
</protein>
<feature type="compositionally biased region" description="Low complexity" evidence="3">
    <location>
        <begin position="581"/>
        <end position="607"/>
    </location>
</feature>
<keyword evidence="1" id="KW-0147">Chitin-binding</keyword>
<dbReference type="PANTHER" id="PTHR34997">
    <property type="entry name" value="AM15"/>
    <property type="match status" value="1"/>
</dbReference>
<dbReference type="AlphaFoldDB" id="A0A9W9N6Q6"/>
<evidence type="ECO:0000256" key="3">
    <source>
        <dbReference type="SAM" id="MobiDB-lite"/>
    </source>
</evidence>
<dbReference type="Gene3D" id="3.10.350.10">
    <property type="entry name" value="LysM domain"/>
    <property type="match status" value="4"/>
</dbReference>
<dbReference type="SMART" id="SM00257">
    <property type="entry name" value="LysM"/>
    <property type="match status" value="4"/>
</dbReference>
<evidence type="ECO:0000256" key="4">
    <source>
        <dbReference type="SAM" id="SignalP"/>
    </source>
</evidence>
<dbReference type="EMBL" id="JAPQKQ010000001">
    <property type="protein sequence ID" value="KAJ5213533.1"/>
    <property type="molecule type" value="Genomic_DNA"/>
</dbReference>
<evidence type="ECO:0000256" key="2">
    <source>
        <dbReference type="ARBA" id="ARBA00023026"/>
    </source>
</evidence>
<name>A0A9W9N6Q6_9EURO</name>
<feature type="region of interest" description="Disordered" evidence="3">
    <location>
        <begin position="525"/>
        <end position="609"/>
    </location>
</feature>
<feature type="compositionally biased region" description="Low complexity" evidence="3">
    <location>
        <begin position="542"/>
        <end position="573"/>
    </location>
</feature>
<feature type="domain" description="LysM" evidence="5">
    <location>
        <begin position="361"/>
        <end position="410"/>
    </location>
</feature>
<dbReference type="OrthoDB" id="5985073at2759"/>
<accession>A0A9W9N6Q6</accession>
<dbReference type="CDD" id="cd00118">
    <property type="entry name" value="LysM"/>
    <property type="match status" value="2"/>
</dbReference>
<dbReference type="SUPFAM" id="SSF54106">
    <property type="entry name" value="LysM domain"/>
    <property type="match status" value="1"/>
</dbReference>
<sequence>MSFVNSLARYTLFFSLFTLIACFQPFPDDHVGDYKDKCADALTTNLTSCIDAVRGLNSNNFYSQHGLDKICTSDCRDQLQDYKKSVASGCSGVTYTNEWGTELPISEAADTLQFNFQQTCFKNEGNYCNIVLGNLTKNGGDDCNKCLLLKLRNEARYPYGSGPGVYSSAYPSYTSSCKFTGYPVTAKPTVSLPHHSSSKSLSGTPTSSVAATPTASTCSGKKYTIKDGDTCESISKSQSVATYQLLMDNQLQAHCANFPKSGELCIKNHCTIYTVQKGDTCKSVAKAHNITPVQLRSYNPWIDGGCYNFNRTIGTELCMNEPGEKYEAPSSAASATGPPTASSAVPVPTNLAKNSTKNCGEYYTPKEKESCDTITQKFPIKRANFLILNPGLNQNITSCTNFIAGRSYCVKPVEDMDNYPGAPGYMPSVSKVPWDKLPDATYTPINNPDPLPIAPNTVKDCNTLVDGRNLQYNYTGVNDCSVAADFWEVSKADLLRWNPSLNKQKSKSSGCSFSKEYRYCMDGPEENASSSGAVPSTPAPSTPLTTSTSTSTSSSTSSPTPTSTSTSKVSTTTDKNTSMDTSSEPTSTTATASATSTSGAAPSPTQTNSIADNCNDYAKAKDGDNCIDFAKDHDITPKQLYQWNTVLGDDGKKCGTMFQRNTYYCISVKE</sequence>
<dbReference type="Proteomes" id="UP001150942">
    <property type="component" value="Unassembled WGS sequence"/>
</dbReference>
<keyword evidence="4" id="KW-0732">Signal</keyword>
<dbReference type="InterPro" id="IPR036779">
    <property type="entry name" value="LysM_dom_sf"/>
</dbReference>
<feature type="chain" id="PRO_5040984981" description="LysM domain-containing protein" evidence="4">
    <location>
        <begin position="23"/>
        <end position="670"/>
    </location>
</feature>
<gene>
    <name evidence="6" type="ORF">N7449_000702</name>
</gene>
<reference evidence="6" key="2">
    <citation type="journal article" date="2023" name="IMA Fungus">
        <title>Comparative genomic study of the Penicillium genus elucidates a diverse pangenome and 15 lateral gene transfer events.</title>
        <authorList>
            <person name="Petersen C."/>
            <person name="Sorensen T."/>
            <person name="Nielsen M.R."/>
            <person name="Sondergaard T.E."/>
            <person name="Sorensen J.L."/>
            <person name="Fitzpatrick D.A."/>
            <person name="Frisvad J.C."/>
            <person name="Nielsen K.L."/>
        </authorList>
    </citation>
    <scope>NUCLEOTIDE SEQUENCE</scope>
    <source>
        <strain evidence="6">IBT 20477</strain>
    </source>
</reference>
<feature type="domain" description="LysM" evidence="5">
    <location>
        <begin position="271"/>
        <end position="319"/>
    </location>
</feature>
<organism evidence="6 7">
    <name type="scientific">Penicillium cf. viridicatum</name>
    <dbReference type="NCBI Taxonomy" id="2972119"/>
    <lineage>
        <taxon>Eukaryota</taxon>
        <taxon>Fungi</taxon>
        <taxon>Dikarya</taxon>
        <taxon>Ascomycota</taxon>
        <taxon>Pezizomycotina</taxon>
        <taxon>Eurotiomycetes</taxon>
        <taxon>Eurotiomycetidae</taxon>
        <taxon>Eurotiales</taxon>
        <taxon>Aspergillaceae</taxon>
        <taxon>Penicillium</taxon>
    </lineage>
</organism>
<dbReference type="GO" id="GO:0008061">
    <property type="term" value="F:chitin binding"/>
    <property type="evidence" value="ECO:0007669"/>
    <property type="project" value="UniProtKB-KW"/>
</dbReference>
<comment type="caution">
    <text evidence="6">The sequence shown here is derived from an EMBL/GenBank/DDBJ whole genome shotgun (WGS) entry which is preliminary data.</text>
</comment>
<evidence type="ECO:0000313" key="6">
    <source>
        <dbReference type="EMBL" id="KAJ5213533.1"/>
    </source>
</evidence>
<dbReference type="InterPro" id="IPR052210">
    <property type="entry name" value="LysM1-like"/>
</dbReference>
<feature type="region of interest" description="Disordered" evidence="3">
    <location>
        <begin position="328"/>
        <end position="348"/>
    </location>
</feature>
<keyword evidence="7" id="KW-1185">Reference proteome</keyword>